<accession>A0A8J5UGK2</accession>
<dbReference type="Pfam" id="PF09359">
    <property type="entry name" value="VTC"/>
    <property type="match status" value="1"/>
</dbReference>
<evidence type="ECO:0000256" key="6">
    <source>
        <dbReference type="SAM" id="MobiDB-lite"/>
    </source>
</evidence>
<dbReference type="AlphaFoldDB" id="A0A8J5UGK2"/>
<evidence type="ECO:0000256" key="5">
    <source>
        <dbReference type="ARBA" id="ARBA00023136"/>
    </source>
</evidence>
<feature type="region of interest" description="Disordered" evidence="6">
    <location>
        <begin position="1"/>
        <end position="37"/>
    </location>
</feature>
<dbReference type="OrthoDB" id="6493944at2759"/>
<keyword evidence="10" id="KW-1185">Reference proteome</keyword>
<dbReference type="EMBL" id="JAGSYN010000172">
    <property type="protein sequence ID" value="KAG7662523.1"/>
    <property type="molecule type" value="Genomic_DNA"/>
</dbReference>
<dbReference type="InterPro" id="IPR003807">
    <property type="entry name" value="DUF202"/>
</dbReference>
<evidence type="ECO:0000256" key="1">
    <source>
        <dbReference type="ARBA" id="ARBA00004128"/>
    </source>
</evidence>
<name>A0A8J5UGK2_9ASCO</name>
<protein>
    <submittedName>
        <fullName evidence="9">VTC2</fullName>
    </submittedName>
</protein>
<dbReference type="Proteomes" id="UP000694255">
    <property type="component" value="Unassembled WGS sequence"/>
</dbReference>
<keyword evidence="5 7" id="KW-0472">Membrane</keyword>
<keyword evidence="2" id="KW-0926">Vacuole</keyword>
<evidence type="ECO:0000313" key="9">
    <source>
        <dbReference type="EMBL" id="KAG7662523.1"/>
    </source>
</evidence>
<dbReference type="GO" id="GO:0033254">
    <property type="term" value="C:vacuolar transporter chaperone complex"/>
    <property type="evidence" value="ECO:0007669"/>
    <property type="project" value="UniProtKB-ARBA"/>
</dbReference>
<dbReference type="PROSITE" id="PS51382">
    <property type="entry name" value="SPX"/>
    <property type="match status" value="1"/>
</dbReference>
<evidence type="ECO:0000256" key="3">
    <source>
        <dbReference type="ARBA" id="ARBA00022692"/>
    </source>
</evidence>
<comment type="caution">
    <text evidence="9">The sequence shown here is derived from an EMBL/GenBank/DDBJ whole genome shotgun (WGS) entry which is preliminary data.</text>
</comment>
<dbReference type="InterPro" id="IPR004331">
    <property type="entry name" value="SPX_dom"/>
</dbReference>
<dbReference type="PANTHER" id="PTHR46140">
    <property type="entry name" value="VACUOLAR TRANSPORTER CHAPERONE 1-RELATED"/>
    <property type="match status" value="1"/>
</dbReference>
<feature type="transmembrane region" description="Helical" evidence="7">
    <location>
        <begin position="773"/>
        <end position="792"/>
    </location>
</feature>
<keyword evidence="4 7" id="KW-1133">Transmembrane helix</keyword>
<feature type="compositionally biased region" description="Low complexity" evidence="6">
    <location>
        <begin position="591"/>
        <end position="601"/>
    </location>
</feature>
<dbReference type="GeneID" id="73470766"/>
<evidence type="ECO:0000256" key="2">
    <source>
        <dbReference type="ARBA" id="ARBA00022554"/>
    </source>
</evidence>
<reference evidence="9 10" key="1">
    <citation type="journal article" date="2021" name="DNA Res.">
        <title>Genome analysis of Candida subhashii reveals its hybrid nature and dual mitochondrial genome conformations.</title>
        <authorList>
            <person name="Mixao V."/>
            <person name="Hegedusova E."/>
            <person name="Saus E."/>
            <person name="Pryszcz L.P."/>
            <person name="Cillingova A."/>
            <person name="Nosek J."/>
            <person name="Gabaldon T."/>
        </authorList>
    </citation>
    <scope>NUCLEOTIDE SEQUENCE [LARGE SCALE GENOMIC DNA]</scope>
    <source>
        <strain evidence="9 10">CBS 10753</strain>
    </source>
</reference>
<dbReference type="CDD" id="cd14480">
    <property type="entry name" value="SPX_VTC2_like"/>
    <property type="match status" value="1"/>
</dbReference>
<evidence type="ECO:0000313" key="10">
    <source>
        <dbReference type="Proteomes" id="UP000694255"/>
    </source>
</evidence>
<dbReference type="InterPro" id="IPR018966">
    <property type="entry name" value="VTC_domain"/>
</dbReference>
<organism evidence="9 10">
    <name type="scientific">[Candida] subhashii</name>
    <dbReference type="NCBI Taxonomy" id="561895"/>
    <lineage>
        <taxon>Eukaryota</taxon>
        <taxon>Fungi</taxon>
        <taxon>Dikarya</taxon>
        <taxon>Ascomycota</taxon>
        <taxon>Saccharomycotina</taxon>
        <taxon>Pichiomycetes</taxon>
        <taxon>Debaryomycetaceae</taxon>
        <taxon>Spathaspora</taxon>
    </lineage>
</organism>
<dbReference type="GO" id="GO:0000329">
    <property type="term" value="C:fungal-type vacuole membrane"/>
    <property type="evidence" value="ECO:0007669"/>
    <property type="project" value="TreeGrafter"/>
</dbReference>
<dbReference type="PANTHER" id="PTHR46140:SF2">
    <property type="entry name" value="VACUOLAR TRANSPORTER CHAPERONE 3 COMPLEX SUBUNIT 3-RELATED"/>
    <property type="match status" value="1"/>
</dbReference>
<evidence type="ECO:0000256" key="4">
    <source>
        <dbReference type="ARBA" id="ARBA00022989"/>
    </source>
</evidence>
<feature type="domain" description="SPX" evidence="8">
    <location>
        <begin position="35"/>
        <end position="171"/>
    </location>
</feature>
<proteinExistence type="predicted"/>
<evidence type="ECO:0000256" key="7">
    <source>
        <dbReference type="SAM" id="Phobius"/>
    </source>
</evidence>
<keyword evidence="3 7" id="KW-0812">Transmembrane</keyword>
<feature type="transmembrane region" description="Helical" evidence="7">
    <location>
        <begin position="734"/>
        <end position="753"/>
    </location>
</feature>
<comment type="subcellular location">
    <subcellularLocation>
        <location evidence="1">Vacuole membrane</location>
        <topology evidence="1">Multi-pass membrane protein</topology>
    </subcellularLocation>
</comment>
<dbReference type="GO" id="GO:0006799">
    <property type="term" value="P:polyphosphate biosynthetic process"/>
    <property type="evidence" value="ECO:0007669"/>
    <property type="project" value="UniProtKB-ARBA"/>
</dbReference>
<dbReference type="RefSeq" id="XP_049262756.1">
    <property type="nucleotide sequence ID" value="XM_049407875.1"/>
</dbReference>
<feature type="transmembrane region" description="Helical" evidence="7">
    <location>
        <begin position="705"/>
        <end position="722"/>
    </location>
</feature>
<sequence>MSVSPTSGSLHEEHLIEQSLEQEEQPPSPSSQTKMLFGTKLERESYPPWKQYYINYNHLKKLLKEGVILKNNWTDKDEQNFVTALDESLEKVYTFQHDKYEELNEKLDELQLETEQRASFNVESFSKKLDEIMEQAQLLEHFQRLNYTGFIKIVKKHDRLHANYSVKALLSVRLKKLPFHSEDYSPLLYKIGTLFQFVRNNYQVDELSLSKLSSFNDGALNGEFQSFKFWIHPDNLMEVKTTILRHLPVLIYNNADNDQDEEDEDDEEEEEDSNVNNQTINCLYFDNEHFDLYNNKLTKLNNSSTLRIKWNGKLSDKPKITMERKEFDLNSTFHLDDKIELRQKYINQFVIHKEIPRKLAKLNGEANVKKLLDFINEHNLQPVLRTTYKRTAFQIPGDDKIRIIIDSNLTFIREDSFDPQLPIRDPNQWHRLDIDQAAKPQQFLRKGEFNKFPYSTMEIKIKKSSVKNFKKLQWINELINSSYLVKEIPNFSKFIHGVACLFLEDDKLDNIPMWFNELDGGIIEDVPRIPIRSTNTNIQGISTDLTVEDNLSKFKSMILKNNSANFQPRSASFSGSILYKNEDDLEEESIESSIPPVGSSSTGKITTIAEEEPGRPNGPNRGISMTTDDQSSEFEDEEDDRRVNPLVRLLNIPSRFSKLADIDSEEEEVDLPVGVSKPEQWIKNMGPIKIEPKVWLANERTFNRWLHVTTLLSGLTFIIYSSTMNSNFENLSTYLAYFYFGLTLFSGIWGYYIFMQRRNIILERSDKHLDNSFGPLIVAIGLIFALIVNFIFGWKSIAMMDNDEFYAKNDMHRSIHEFVINLVN</sequence>
<dbReference type="InterPro" id="IPR051572">
    <property type="entry name" value="VTC_Complex_Subunit"/>
</dbReference>
<feature type="region of interest" description="Disordered" evidence="6">
    <location>
        <begin position="590"/>
        <end position="640"/>
    </location>
</feature>
<gene>
    <name evidence="9" type="ORF">J8A68_003966</name>
</gene>
<dbReference type="Pfam" id="PF02656">
    <property type="entry name" value="DUF202"/>
    <property type="match status" value="1"/>
</dbReference>
<feature type="compositionally biased region" description="Acidic residues" evidence="6">
    <location>
        <begin position="630"/>
        <end position="639"/>
    </location>
</feature>
<evidence type="ECO:0000259" key="8">
    <source>
        <dbReference type="PROSITE" id="PS51382"/>
    </source>
</evidence>